<dbReference type="AlphaFoldDB" id="A0A6P2T4Q3"/>
<dbReference type="PROSITE" id="PS51123">
    <property type="entry name" value="OMPA_2"/>
    <property type="match status" value="1"/>
</dbReference>
<dbReference type="PRINTS" id="PR01021">
    <property type="entry name" value="OMPADOMAIN"/>
</dbReference>
<dbReference type="PANTHER" id="PTHR30329">
    <property type="entry name" value="STATOR ELEMENT OF FLAGELLAR MOTOR COMPLEX"/>
    <property type="match status" value="1"/>
</dbReference>
<organism evidence="7 8">
    <name type="scientific">Burkholderia lata (strain ATCC 17760 / DSM 23089 / LMG 22485 / NCIMB 9086 / R18194 / 383)</name>
    <dbReference type="NCBI Taxonomy" id="482957"/>
    <lineage>
        <taxon>Bacteria</taxon>
        <taxon>Pseudomonadati</taxon>
        <taxon>Pseudomonadota</taxon>
        <taxon>Betaproteobacteria</taxon>
        <taxon>Burkholderiales</taxon>
        <taxon>Burkholderiaceae</taxon>
        <taxon>Burkholderia</taxon>
        <taxon>Burkholderia cepacia complex</taxon>
    </lineage>
</organism>
<dbReference type="Proteomes" id="UP000494260">
    <property type="component" value="Unassembled WGS sequence"/>
</dbReference>
<dbReference type="InterPro" id="IPR006664">
    <property type="entry name" value="OMP_bac"/>
</dbReference>
<protein>
    <submittedName>
        <fullName evidence="7">OmpA family protein</fullName>
    </submittedName>
</protein>
<evidence type="ECO:0000256" key="1">
    <source>
        <dbReference type="ARBA" id="ARBA00004442"/>
    </source>
</evidence>
<evidence type="ECO:0000259" key="6">
    <source>
        <dbReference type="PROSITE" id="PS51123"/>
    </source>
</evidence>
<name>A0A6P2T4Q3_BURL3</name>
<dbReference type="Gene3D" id="3.30.1330.60">
    <property type="entry name" value="OmpA-like domain"/>
    <property type="match status" value="1"/>
</dbReference>
<accession>A0A6P2T4Q3</accession>
<evidence type="ECO:0000313" key="8">
    <source>
        <dbReference type="Proteomes" id="UP000494260"/>
    </source>
</evidence>
<evidence type="ECO:0000256" key="5">
    <source>
        <dbReference type="SAM" id="SignalP"/>
    </source>
</evidence>
<proteinExistence type="predicted"/>
<sequence>MLKTFLPALLVVAALAACSPTSGPTFNAYAVDLADGARAYHVECHGLLESTQACTRAAARICGNQPVQTLTRRQSLGDPTGKLDDPRALTFRCEAPSAPVAVVPDDVNAPIVLSADALFAFDRGDVDAILPEGRAQLDDAAAKLRAAGDARHIVVAGYTDRLGSDAYNLRLSQQRADAVKQYLQGKGVTGDIDARGHGAATPGTVCTTRDREALIHCLASDRRVEIRMEVK</sequence>
<reference evidence="7 8" key="1">
    <citation type="submission" date="2019-09" db="EMBL/GenBank/DDBJ databases">
        <authorList>
            <person name="Depoorter E."/>
        </authorList>
    </citation>
    <scope>NUCLEOTIDE SEQUENCE [LARGE SCALE GENOMIC DNA]</scope>
    <source>
        <strain evidence="7">R-18109</strain>
    </source>
</reference>
<dbReference type="CDD" id="cd07185">
    <property type="entry name" value="OmpA_C-like"/>
    <property type="match status" value="1"/>
</dbReference>
<dbReference type="GO" id="GO:0009279">
    <property type="term" value="C:cell outer membrane"/>
    <property type="evidence" value="ECO:0007669"/>
    <property type="project" value="UniProtKB-SubCell"/>
</dbReference>
<dbReference type="PANTHER" id="PTHR30329:SF21">
    <property type="entry name" value="LIPOPROTEIN YIAD-RELATED"/>
    <property type="match status" value="1"/>
</dbReference>
<evidence type="ECO:0000313" key="7">
    <source>
        <dbReference type="EMBL" id="VWC56973.1"/>
    </source>
</evidence>
<dbReference type="PROSITE" id="PS51257">
    <property type="entry name" value="PROKAR_LIPOPROTEIN"/>
    <property type="match status" value="1"/>
</dbReference>
<feature type="domain" description="OmpA-like" evidence="6">
    <location>
        <begin position="106"/>
        <end position="231"/>
    </location>
</feature>
<gene>
    <name evidence="7" type="ORF">BLA18109_00959</name>
</gene>
<feature type="signal peptide" evidence="5">
    <location>
        <begin position="1"/>
        <end position="16"/>
    </location>
</feature>
<evidence type="ECO:0000256" key="4">
    <source>
        <dbReference type="PROSITE-ProRule" id="PRU00473"/>
    </source>
</evidence>
<dbReference type="SUPFAM" id="SSF103088">
    <property type="entry name" value="OmpA-like"/>
    <property type="match status" value="1"/>
</dbReference>
<dbReference type="RefSeq" id="WP_174949377.1">
    <property type="nucleotide sequence ID" value="NZ_CABVQH010000003.1"/>
</dbReference>
<keyword evidence="2 4" id="KW-0472">Membrane</keyword>
<dbReference type="Pfam" id="PF00691">
    <property type="entry name" value="OmpA"/>
    <property type="match status" value="1"/>
</dbReference>
<dbReference type="InterPro" id="IPR006665">
    <property type="entry name" value="OmpA-like"/>
</dbReference>
<keyword evidence="3" id="KW-0998">Cell outer membrane</keyword>
<dbReference type="InterPro" id="IPR050330">
    <property type="entry name" value="Bact_OuterMem_StrucFunc"/>
</dbReference>
<evidence type="ECO:0000256" key="2">
    <source>
        <dbReference type="ARBA" id="ARBA00023136"/>
    </source>
</evidence>
<dbReference type="InterPro" id="IPR036737">
    <property type="entry name" value="OmpA-like_sf"/>
</dbReference>
<evidence type="ECO:0000256" key="3">
    <source>
        <dbReference type="ARBA" id="ARBA00023237"/>
    </source>
</evidence>
<keyword evidence="5" id="KW-0732">Signal</keyword>
<comment type="subcellular location">
    <subcellularLocation>
        <location evidence="1">Cell outer membrane</location>
    </subcellularLocation>
</comment>
<feature type="chain" id="PRO_5026696750" evidence="5">
    <location>
        <begin position="17"/>
        <end position="231"/>
    </location>
</feature>
<dbReference type="EMBL" id="CABVQH010000003">
    <property type="protein sequence ID" value="VWC56973.1"/>
    <property type="molecule type" value="Genomic_DNA"/>
</dbReference>